<evidence type="ECO:0000256" key="1">
    <source>
        <dbReference type="SAM" id="MobiDB-lite"/>
    </source>
</evidence>
<accession>A0ABP1A4I7</accession>
<protein>
    <submittedName>
        <fullName evidence="2">Uncharacterized protein</fullName>
    </submittedName>
</protein>
<gene>
    <name evidence="2" type="ORF">CSSPJE1EN2_LOCUS401</name>
</gene>
<sequence>MRLDGYQRRTVYIWTVLFSLFEEMKAAYDGTSCNRKLSKSHDLLIYRRSADPTSAIRHFGDDKTRDKLMSTATREVSTATTRQESAATNRLAQ</sequence>
<evidence type="ECO:0000313" key="3">
    <source>
        <dbReference type="Proteomes" id="UP001497522"/>
    </source>
</evidence>
<proteinExistence type="predicted"/>
<feature type="region of interest" description="Disordered" evidence="1">
    <location>
        <begin position="70"/>
        <end position="93"/>
    </location>
</feature>
<organism evidence="2 3">
    <name type="scientific">Sphagnum jensenii</name>
    <dbReference type="NCBI Taxonomy" id="128206"/>
    <lineage>
        <taxon>Eukaryota</taxon>
        <taxon>Viridiplantae</taxon>
        <taxon>Streptophyta</taxon>
        <taxon>Embryophyta</taxon>
        <taxon>Bryophyta</taxon>
        <taxon>Sphagnophytina</taxon>
        <taxon>Sphagnopsida</taxon>
        <taxon>Sphagnales</taxon>
        <taxon>Sphagnaceae</taxon>
        <taxon>Sphagnum</taxon>
    </lineage>
</organism>
<evidence type="ECO:0000313" key="2">
    <source>
        <dbReference type="EMBL" id="CAK9857406.1"/>
    </source>
</evidence>
<name>A0ABP1A4I7_9BRYO</name>
<reference evidence="2 3" key="1">
    <citation type="submission" date="2024-03" db="EMBL/GenBank/DDBJ databases">
        <authorList>
            <consortium name="ELIXIR-Norway"/>
            <consortium name="Elixir Norway"/>
        </authorList>
    </citation>
    <scope>NUCLEOTIDE SEQUENCE [LARGE SCALE GENOMIC DNA]</scope>
</reference>
<dbReference type="Proteomes" id="UP001497522">
    <property type="component" value="Chromosome 1"/>
</dbReference>
<keyword evidence="3" id="KW-1185">Reference proteome</keyword>
<dbReference type="EMBL" id="OZ023702">
    <property type="protein sequence ID" value="CAK9857406.1"/>
    <property type="molecule type" value="Genomic_DNA"/>
</dbReference>